<dbReference type="Proteomes" id="UP000297749">
    <property type="component" value="Unassembled WGS sequence"/>
</dbReference>
<dbReference type="EMBL" id="PYKF01000349">
    <property type="protein sequence ID" value="TGC86672.1"/>
    <property type="molecule type" value="Genomic_DNA"/>
</dbReference>
<accession>A0A659QPB1</accession>
<feature type="compositionally biased region" description="Pro residues" evidence="1">
    <location>
        <begin position="1"/>
        <end position="12"/>
    </location>
</feature>
<comment type="caution">
    <text evidence="2">The sequence shown here is derived from an EMBL/GenBank/DDBJ whole genome shotgun (WGS) entry which is preliminary data.</text>
</comment>
<evidence type="ECO:0000313" key="3">
    <source>
        <dbReference type="Proteomes" id="UP000297749"/>
    </source>
</evidence>
<dbReference type="GO" id="GO:0016779">
    <property type="term" value="F:nucleotidyltransferase activity"/>
    <property type="evidence" value="ECO:0007669"/>
    <property type="project" value="UniProtKB-KW"/>
</dbReference>
<dbReference type="Gene3D" id="3.90.550.10">
    <property type="entry name" value="Spore Coat Polysaccharide Biosynthesis Protein SpsA, Chain A"/>
    <property type="match status" value="1"/>
</dbReference>
<dbReference type="AlphaFoldDB" id="A0A659QPB1"/>
<feature type="non-terminal residue" evidence="2">
    <location>
        <position position="76"/>
    </location>
</feature>
<organism evidence="2 3">
    <name type="scientific">Salmonella enterica subsp. enterica serovar Wilhelmsburg</name>
    <dbReference type="NCBI Taxonomy" id="1960126"/>
    <lineage>
        <taxon>Bacteria</taxon>
        <taxon>Pseudomonadati</taxon>
        <taxon>Pseudomonadota</taxon>
        <taxon>Gammaproteobacteria</taxon>
        <taxon>Enterobacterales</taxon>
        <taxon>Enterobacteriaceae</taxon>
        <taxon>Salmonella</taxon>
    </lineage>
</organism>
<feature type="non-terminal residue" evidence="2">
    <location>
        <position position="1"/>
    </location>
</feature>
<gene>
    <name evidence="2" type="primary">mobA</name>
    <name evidence="2" type="ORF">C9F04_10625</name>
</gene>
<evidence type="ECO:0000313" key="2">
    <source>
        <dbReference type="EMBL" id="TGC86672.1"/>
    </source>
</evidence>
<sequence length="76" mass="8294">PCCPPPLGPRIPTPRHGAPGGWVHDGERDHPTIALINRAVEPQLTAYLQAGERRVMIFMRQVGGHAVDFSECREAG</sequence>
<protein>
    <submittedName>
        <fullName evidence="2">Molybdenum cofactor guanylyltransferase MobA</fullName>
    </submittedName>
</protein>
<reference evidence="2 3" key="1">
    <citation type="submission" date="2018-03" db="EMBL/GenBank/DDBJ databases">
        <title>Non-Typhoidal Salmonella genome sequencing and assembly.</title>
        <authorList>
            <person name="Matchawe C."/>
        </authorList>
    </citation>
    <scope>NUCLEOTIDE SEQUENCE [LARGE SCALE GENOMIC DNA]</scope>
    <source>
        <strain evidence="2 3">32eva</strain>
    </source>
</reference>
<keyword evidence="2" id="KW-0548">Nucleotidyltransferase</keyword>
<dbReference type="InterPro" id="IPR029044">
    <property type="entry name" value="Nucleotide-diphossugar_trans"/>
</dbReference>
<keyword evidence="2" id="KW-0808">Transferase</keyword>
<feature type="region of interest" description="Disordered" evidence="1">
    <location>
        <begin position="1"/>
        <end position="26"/>
    </location>
</feature>
<evidence type="ECO:0000256" key="1">
    <source>
        <dbReference type="SAM" id="MobiDB-lite"/>
    </source>
</evidence>
<name>A0A659QPB1_SALET</name>
<proteinExistence type="predicted"/>